<name>A0ABQ8S0J0_PERAM</name>
<keyword evidence="2" id="KW-1185">Reference proteome</keyword>
<sequence length="113" mass="13034">MVGLCEGGNDPADSLKAVCKREKLLLGLNLETVSLKLSDYSVYEVFPGWWMGRTGPIRWSPRPPDLTPLDFFFWGFNKVRVYATKPRTIPELVEQIEHMIQMVTPDMLIRIHE</sequence>
<dbReference type="EMBL" id="JAJSOF020000038">
    <property type="protein sequence ID" value="KAJ4427399.1"/>
    <property type="molecule type" value="Genomic_DNA"/>
</dbReference>
<dbReference type="PANTHER" id="PTHR47326">
    <property type="entry name" value="TRANSPOSABLE ELEMENT TC3 TRANSPOSASE-LIKE PROTEIN"/>
    <property type="match status" value="1"/>
</dbReference>
<proteinExistence type="predicted"/>
<dbReference type="Proteomes" id="UP001148838">
    <property type="component" value="Unassembled WGS sequence"/>
</dbReference>
<dbReference type="Gene3D" id="3.30.420.10">
    <property type="entry name" value="Ribonuclease H-like superfamily/Ribonuclease H"/>
    <property type="match status" value="1"/>
</dbReference>
<accession>A0ABQ8S0J0</accession>
<gene>
    <name evidence="1" type="ORF">ANN_25020</name>
</gene>
<dbReference type="InterPro" id="IPR036397">
    <property type="entry name" value="RNaseH_sf"/>
</dbReference>
<protein>
    <submittedName>
        <fullName evidence="1">Uncharacterized protein</fullName>
    </submittedName>
</protein>
<reference evidence="1 2" key="1">
    <citation type="journal article" date="2022" name="Allergy">
        <title>Genome assembly and annotation of Periplaneta americana reveal a comprehensive cockroach allergen profile.</title>
        <authorList>
            <person name="Wang L."/>
            <person name="Xiong Q."/>
            <person name="Saelim N."/>
            <person name="Wang L."/>
            <person name="Nong W."/>
            <person name="Wan A.T."/>
            <person name="Shi M."/>
            <person name="Liu X."/>
            <person name="Cao Q."/>
            <person name="Hui J.H.L."/>
            <person name="Sookrung N."/>
            <person name="Leung T.F."/>
            <person name="Tungtrongchitr A."/>
            <person name="Tsui S.K.W."/>
        </authorList>
    </citation>
    <scope>NUCLEOTIDE SEQUENCE [LARGE SCALE GENOMIC DNA]</scope>
    <source>
        <strain evidence="1">PWHHKU_190912</strain>
    </source>
</reference>
<organism evidence="1 2">
    <name type="scientific">Periplaneta americana</name>
    <name type="common">American cockroach</name>
    <name type="synonym">Blatta americana</name>
    <dbReference type="NCBI Taxonomy" id="6978"/>
    <lineage>
        <taxon>Eukaryota</taxon>
        <taxon>Metazoa</taxon>
        <taxon>Ecdysozoa</taxon>
        <taxon>Arthropoda</taxon>
        <taxon>Hexapoda</taxon>
        <taxon>Insecta</taxon>
        <taxon>Pterygota</taxon>
        <taxon>Neoptera</taxon>
        <taxon>Polyneoptera</taxon>
        <taxon>Dictyoptera</taxon>
        <taxon>Blattodea</taxon>
        <taxon>Blattoidea</taxon>
        <taxon>Blattidae</taxon>
        <taxon>Blattinae</taxon>
        <taxon>Periplaneta</taxon>
    </lineage>
</organism>
<evidence type="ECO:0000313" key="2">
    <source>
        <dbReference type="Proteomes" id="UP001148838"/>
    </source>
</evidence>
<evidence type="ECO:0000313" key="1">
    <source>
        <dbReference type="EMBL" id="KAJ4427399.1"/>
    </source>
</evidence>
<comment type="caution">
    <text evidence="1">The sequence shown here is derived from an EMBL/GenBank/DDBJ whole genome shotgun (WGS) entry which is preliminary data.</text>
</comment>
<dbReference type="PANTHER" id="PTHR47326:SF1">
    <property type="entry name" value="HTH PSQ-TYPE DOMAIN-CONTAINING PROTEIN"/>
    <property type="match status" value="1"/>
</dbReference>